<dbReference type="EMBL" id="MU007014">
    <property type="protein sequence ID" value="KAF2435138.1"/>
    <property type="molecule type" value="Genomic_DNA"/>
</dbReference>
<comment type="caution">
    <text evidence="3">The sequence shown here is derived from an EMBL/GenBank/DDBJ whole genome shotgun (WGS) entry which is preliminary data.</text>
</comment>
<feature type="domain" description="DUF7907" evidence="2">
    <location>
        <begin position="28"/>
        <end position="185"/>
    </location>
</feature>
<feature type="signal peptide" evidence="1">
    <location>
        <begin position="1"/>
        <end position="19"/>
    </location>
</feature>
<keyword evidence="1" id="KW-0732">Signal</keyword>
<proteinExistence type="predicted"/>
<organism evidence="3 4">
    <name type="scientific">Tothia fuscella</name>
    <dbReference type="NCBI Taxonomy" id="1048955"/>
    <lineage>
        <taxon>Eukaryota</taxon>
        <taxon>Fungi</taxon>
        <taxon>Dikarya</taxon>
        <taxon>Ascomycota</taxon>
        <taxon>Pezizomycotina</taxon>
        <taxon>Dothideomycetes</taxon>
        <taxon>Pleosporomycetidae</taxon>
        <taxon>Venturiales</taxon>
        <taxon>Cylindrosympodiaceae</taxon>
        <taxon>Tothia</taxon>
    </lineage>
</organism>
<dbReference type="Proteomes" id="UP000800235">
    <property type="component" value="Unassembled WGS sequence"/>
</dbReference>
<evidence type="ECO:0000313" key="3">
    <source>
        <dbReference type="EMBL" id="KAF2435138.1"/>
    </source>
</evidence>
<accession>A0A9P4P1K5</accession>
<dbReference type="InterPro" id="IPR057229">
    <property type="entry name" value="DUF7907"/>
</dbReference>
<keyword evidence="4" id="KW-1185">Reference proteome</keyword>
<gene>
    <name evidence="3" type="ORF">EJ08DRAFT_693029</name>
</gene>
<dbReference type="Pfam" id="PF25484">
    <property type="entry name" value="DUF7907"/>
    <property type="match status" value="1"/>
</dbReference>
<evidence type="ECO:0000259" key="2">
    <source>
        <dbReference type="Pfam" id="PF25484"/>
    </source>
</evidence>
<feature type="chain" id="PRO_5040331317" description="DUF7907 domain-containing protein" evidence="1">
    <location>
        <begin position="20"/>
        <end position="192"/>
    </location>
</feature>
<reference evidence="3" key="1">
    <citation type="journal article" date="2020" name="Stud. Mycol.">
        <title>101 Dothideomycetes genomes: a test case for predicting lifestyles and emergence of pathogens.</title>
        <authorList>
            <person name="Haridas S."/>
            <person name="Albert R."/>
            <person name="Binder M."/>
            <person name="Bloem J."/>
            <person name="Labutti K."/>
            <person name="Salamov A."/>
            <person name="Andreopoulos B."/>
            <person name="Baker S."/>
            <person name="Barry K."/>
            <person name="Bills G."/>
            <person name="Bluhm B."/>
            <person name="Cannon C."/>
            <person name="Castanera R."/>
            <person name="Culley D."/>
            <person name="Daum C."/>
            <person name="Ezra D."/>
            <person name="Gonzalez J."/>
            <person name="Henrissat B."/>
            <person name="Kuo A."/>
            <person name="Liang C."/>
            <person name="Lipzen A."/>
            <person name="Lutzoni F."/>
            <person name="Magnuson J."/>
            <person name="Mondo S."/>
            <person name="Nolan M."/>
            <person name="Ohm R."/>
            <person name="Pangilinan J."/>
            <person name="Park H.-J."/>
            <person name="Ramirez L."/>
            <person name="Alfaro M."/>
            <person name="Sun H."/>
            <person name="Tritt A."/>
            <person name="Yoshinaga Y."/>
            <person name="Zwiers L.-H."/>
            <person name="Turgeon B."/>
            <person name="Goodwin S."/>
            <person name="Spatafora J."/>
            <person name="Crous P."/>
            <person name="Grigoriev I."/>
        </authorList>
    </citation>
    <scope>NUCLEOTIDE SEQUENCE</scope>
    <source>
        <strain evidence="3">CBS 130266</strain>
    </source>
</reference>
<sequence length="192" mass="21032">MLFSTFTVAASCLATSVFAQFPPPPAGTKYYYFKTAIEAGQAAFKDKYDDLYLYSYHTGAGQGDAALSSGTPFSGHKGWFNTTGGNLNWFQPTANNSFYFGFGLNQPWDYYSSWQPAQINGGQSNTGDLKLDDNNKLVFSPPKSNFYGYIACDGQHLVPQLYWRTRVFPDSSLPANCAAVCLVAELAPDTPS</sequence>
<name>A0A9P4P1K5_9PEZI</name>
<dbReference type="OrthoDB" id="3518533at2759"/>
<evidence type="ECO:0000313" key="4">
    <source>
        <dbReference type="Proteomes" id="UP000800235"/>
    </source>
</evidence>
<dbReference type="AlphaFoldDB" id="A0A9P4P1K5"/>
<evidence type="ECO:0000256" key="1">
    <source>
        <dbReference type="SAM" id="SignalP"/>
    </source>
</evidence>
<protein>
    <recommendedName>
        <fullName evidence="2">DUF7907 domain-containing protein</fullName>
    </recommendedName>
</protein>